<feature type="domain" description="Fatty acid desaturase" evidence="2">
    <location>
        <begin position="66"/>
        <end position="338"/>
    </location>
</feature>
<dbReference type="PIRSF" id="PIRSF015921">
    <property type="entry name" value="FA_sphinglp_des"/>
    <property type="match status" value="1"/>
</dbReference>
<feature type="transmembrane region" description="Helical" evidence="1">
    <location>
        <begin position="39"/>
        <end position="59"/>
    </location>
</feature>
<evidence type="ECO:0000256" key="1">
    <source>
        <dbReference type="SAM" id="Phobius"/>
    </source>
</evidence>
<comment type="caution">
    <text evidence="3">The sequence shown here is derived from an EMBL/GenBank/DDBJ whole genome shotgun (WGS) entry which is preliminary data.</text>
</comment>
<feature type="transmembrane region" description="Helical" evidence="1">
    <location>
        <begin position="98"/>
        <end position="118"/>
    </location>
</feature>
<sequence>MPATLKFTSDYRGFYALLRKRADLYFSSNNIARDADGAMIAKTVFYTGGALGLYLLILFGGFSPLVLLAMAIVLGMFSAFIGFNVCHDALHGSYSRHAAVNTALGGIFHLIGANTYNWKISHNLVHHMYTNIHDHDDDLVVAPGLVSVCPQDTPSGIQRYQHFYAFLLYGFASLSWIFVKDYQKFFQDRIGSYDTRKHPRIEYYKLFFFKALYYGLVIVLPLIVLDQITWWQFIIGFFAMQMAKGFVLGLVFQLAHIVEDLEFPEAHISGCMEDAWAVHQLRTTANFGRKSFLTTFLCGGLNMQVEHHLFPKVCHTHYRALSDIVQQTAAEFGVPYYENKSFATALASHYRLLRRFGRDALRAQKAKLKQVAVA</sequence>
<dbReference type="EMBL" id="JAHESC010000014">
    <property type="protein sequence ID" value="MBT1687129.1"/>
    <property type="molecule type" value="Genomic_DNA"/>
</dbReference>
<evidence type="ECO:0000259" key="2">
    <source>
        <dbReference type="Pfam" id="PF00487"/>
    </source>
</evidence>
<feature type="transmembrane region" description="Helical" evidence="1">
    <location>
        <begin position="163"/>
        <end position="182"/>
    </location>
</feature>
<feature type="transmembrane region" description="Helical" evidence="1">
    <location>
        <begin position="230"/>
        <end position="252"/>
    </location>
</feature>
<keyword evidence="1" id="KW-0472">Membrane</keyword>
<dbReference type="CDD" id="cd03506">
    <property type="entry name" value="Delta6-FADS-like"/>
    <property type="match status" value="1"/>
</dbReference>
<protein>
    <submittedName>
        <fullName evidence="3">Acyl-CoA desaturase</fullName>
    </submittedName>
</protein>
<dbReference type="InterPro" id="IPR005804">
    <property type="entry name" value="FA_desaturase_dom"/>
</dbReference>
<dbReference type="Pfam" id="PF00487">
    <property type="entry name" value="FA_desaturase"/>
    <property type="match status" value="1"/>
</dbReference>
<accession>A0AAP2D8B9</accession>
<organism evidence="3 4">
    <name type="scientific">Dawidia soli</name>
    <dbReference type="NCBI Taxonomy" id="2782352"/>
    <lineage>
        <taxon>Bacteria</taxon>
        <taxon>Pseudomonadati</taxon>
        <taxon>Bacteroidota</taxon>
        <taxon>Cytophagia</taxon>
        <taxon>Cytophagales</taxon>
        <taxon>Chryseotaleaceae</taxon>
        <taxon>Dawidia</taxon>
    </lineage>
</organism>
<dbReference type="GO" id="GO:0016717">
    <property type="term" value="F:oxidoreductase activity, acting on paired donors, with oxidation of a pair of donors resulting in the reduction of molecular oxygen to two molecules of water"/>
    <property type="evidence" value="ECO:0007669"/>
    <property type="project" value="TreeGrafter"/>
</dbReference>
<proteinExistence type="predicted"/>
<dbReference type="PANTHER" id="PTHR19353:SF19">
    <property type="entry name" value="DELTA(5) FATTY ACID DESATURASE C-RELATED"/>
    <property type="match status" value="1"/>
</dbReference>
<dbReference type="InterPro" id="IPR012171">
    <property type="entry name" value="Fatty_acid_desaturase"/>
</dbReference>
<keyword evidence="1" id="KW-1133">Transmembrane helix</keyword>
<gene>
    <name evidence="3" type="ORF">KK078_11195</name>
</gene>
<keyword evidence="4" id="KW-1185">Reference proteome</keyword>
<evidence type="ECO:0000313" key="3">
    <source>
        <dbReference type="EMBL" id="MBT1687129.1"/>
    </source>
</evidence>
<keyword evidence="1" id="KW-0812">Transmembrane</keyword>
<feature type="transmembrane region" description="Helical" evidence="1">
    <location>
        <begin position="203"/>
        <end position="224"/>
    </location>
</feature>
<reference evidence="3 4" key="1">
    <citation type="submission" date="2021-05" db="EMBL/GenBank/DDBJ databases">
        <title>A Polyphasic approach of four new species of the genus Ohtaekwangia: Ohtaekwangia histidinii sp. nov., Ohtaekwangia cretensis sp. nov., Ohtaekwangia indiensis sp. nov., Ohtaekwangia reichenbachii sp. nov. from diverse environment.</title>
        <authorList>
            <person name="Octaviana S."/>
        </authorList>
    </citation>
    <scope>NUCLEOTIDE SEQUENCE [LARGE SCALE GENOMIC DNA]</scope>
    <source>
        <strain evidence="3 4">PWU37</strain>
    </source>
</reference>
<dbReference type="AlphaFoldDB" id="A0AAP2D8B9"/>
<evidence type="ECO:0000313" key="4">
    <source>
        <dbReference type="Proteomes" id="UP001319180"/>
    </source>
</evidence>
<dbReference type="Proteomes" id="UP001319180">
    <property type="component" value="Unassembled WGS sequence"/>
</dbReference>
<dbReference type="PANTHER" id="PTHR19353">
    <property type="entry name" value="FATTY ACID DESATURASE 2"/>
    <property type="match status" value="1"/>
</dbReference>
<dbReference type="GO" id="GO:0016020">
    <property type="term" value="C:membrane"/>
    <property type="evidence" value="ECO:0007669"/>
    <property type="project" value="TreeGrafter"/>
</dbReference>
<name>A0AAP2D8B9_9BACT</name>
<feature type="transmembrane region" description="Helical" evidence="1">
    <location>
        <begin position="65"/>
        <end position="86"/>
    </location>
</feature>
<dbReference type="GO" id="GO:0008610">
    <property type="term" value="P:lipid biosynthetic process"/>
    <property type="evidence" value="ECO:0007669"/>
    <property type="project" value="UniProtKB-ARBA"/>
</dbReference>